<evidence type="ECO:0000256" key="3">
    <source>
        <dbReference type="ARBA" id="ARBA00010609"/>
    </source>
</evidence>
<accession>A0A4R9AXK5</accession>
<keyword evidence="14" id="KW-0472">Membrane</keyword>
<dbReference type="PRINTS" id="PR00695">
    <property type="entry name" value="CUNO2RDTASE"/>
</dbReference>
<comment type="cofactor">
    <cofactor evidence="1 12">
        <name>Cu(+)</name>
        <dbReference type="ChEBI" id="CHEBI:49552"/>
    </cofactor>
</comment>
<feature type="transmembrane region" description="Helical" evidence="14">
    <location>
        <begin position="100"/>
        <end position="119"/>
    </location>
</feature>
<feature type="transmembrane region" description="Helical" evidence="14">
    <location>
        <begin position="273"/>
        <end position="303"/>
    </location>
</feature>
<dbReference type="InterPro" id="IPR036927">
    <property type="entry name" value="Cyt_c_oxase-like_su1_sf"/>
</dbReference>
<feature type="binding site" description="type 1 copper site" evidence="12">
    <location>
        <position position="727"/>
    </location>
    <ligand>
        <name>Cu cation</name>
        <dbReference type="ChEBI" id="CHEBI:23378"/>
        <label>1</label>
    </ligand>
</feature>
<dbReference type="EC" id="1.7.2.1" evidence="5"/>
<feature type="transmembrane region" description="Helical" evidence="14">
    <location>
        <begin position="359"/>
        <end position="377"/>
    </location>
</feature>
<feature type="domain" description="Plastocyanin-like" evidence="15">
    <location>
        <begin position="627"/>
        <end position="736"/>
    </location>
</feature>
<feature type="transmembrane region" description="Helical" evidence="14">
    <location>
        <begin position="244"/>
        <end position="261"/>
    </location>
</feature>
<organism evidence="17 18">
    <name type="scientific">Cryobacterium gelidum</name>
    <dbReference type="NCBI Taxonomy" id="1259164"/>
    <lineage>
        <taxon>Bacteria</taxon>
        <taxon>Bacillati</taxon>
        <taxon>Actinomycetota</taxon>
        <taxon>Actinomycetes</taxon>
        <taxon>Micrococcales</taxon>
        <taxon>Microbacteriaceae</taxon>
        <taxon>Cryobacterium</taxon>
    </lineage>
</organism>
<feature type="transmembrane region" description="Helical" evidence="14">
    <location>
        <begin position="12"/>
        <end position="31"/>
    </location>
</feature>
<comment type="cofactor">
    <cofactor evidence="2 12">
        <name>Cu(2+)</name>
        <dbReference type="ChEBI" id="CHEBI:29036"/>
    </cofactor>
</comment>
<dbReference type="InterPro" id="IPR008972">
    <property type="entry name" value="Cupredoxin"/>
</dbReference>
<dbReference type="PANTHER" id="PTHR11709">
    <property type="entry name" value="MULTI-COPPER OXIDASE"/>
    <property type="match status" value="1"/>
</dbReference>
<dbReference type="Pfam" id="PF07732">
    <property type="entry name" value="Cu-oxidase_3"/>
    <property type="match status" value="1"/>
</dbReference>
<evidence type="ECO:0000256" key="11">
    <source>
        <dbReference type="ARBA" id="ARBA00049340"/>
    </source>
</evidence>
<dbReference type="Pfam" id="PF13473">
    <property type="entry name" value="Cupredoxin_1"/>
    <property type="match status" value="1"/>
</dbReference>
<evidence type="ECO:0000259" key="16">
    <source>
        <dbReference type="Pfam" id="PF13473"/>
    </source>
</evidence>
<dbReference type="RefSeq" id="WP_134551080.1">
    <property type="nucleotide sequence ID" value="NZ_SOHL01000010.1"/>
</dbReference>
<feature type="transmembrane region" description="Helical" evidence="14">
    <location>
        <begin position="180"/>
        <end position="207"/>
    </location>
</feature>
<dbReference type="GO" id="GO:0050421">
    <property type="term" value="F:nitrite reductase (NO-forming) activity"/>
    <property type="evidence" value="ECO:0007669"/>
    <property type="project" value="UniProtKB-EC"/>
</dbReference>
<feature type="binding site" description="type 1 copper site" evidence="12">
    <location>
        <position position="868"/>
    </location>
    <ligand>
        <name>Cu cation</name>
        <dbReference type="ChEBI" id="CHEBI:23378"/>
        <label>1</label>
    </ligand>
</feature>
<name>A0A4R9AXK5_9MICO</name>
<feature type="transmembrane region" description="Helical" evidence="14">
    <location>
        <begin position="383"/>
        <end position="403"/>
    </location>
</feature>
<dbReference type="Gene3D" id="1.20.210.10">
    <property type="entry name" value="Cytochrome c oxidase-like, subunit I domain"/>
    <property type="match status" value="1"/>
</dbReference>
<dbReference type="InterPro" id="IPR045087">
    <property type="entry name" value="Cu-oxidase_fam"/>
</dbReference>
<reference evidence="17 18" key="1">
    <citation type="submission" date="2019-03" db="EMBL/GenBank/DDBJ databases">
        <title>Genomics of glacier-inhabiting Cryobacterium strains.</title>
        <authorList>
            <person name="Liu Q."/>
            <person name="Xin Y.-H."/>
        </authorList>
    </citation>
    <scope>NUCLEOTIDE SEQUENCE [LARGE SCALE GENOMIC DNA]</scope>
    <source>
        <strain evidence="17 18">Hz16</strain>
    </source>
</reference>
<feature type="binding site" description="type 1 copper site" evidence="12">
    <location>
        <position position="713"/>
    </location>
    <ligand>
        <name>Cu cation</name>
        <dbReference type="ChEBI" id="CHEBI:23378"/>
        <label>1</label>
    </ligand>
</feature>
<feature type="binding site" description="type 1 copper site" evidence="12">
    <location>
        <position position="722"/>
    </location>
    <ligand>
        <name>Cu cation</name>
        <dbReference type="ChEBI" id="CHEBI:23378"/>
        <label>1</label>
    </ligand>
</feature>
<keyword evidence="9" id="KW-0560">Oxidoreductase</keyword>
<dbReference type="InterPro" id="IPR001287">
    <property type="entry name" value="NO2-reductase_Cu"/>
</dbReference>
<feature type="binding site" description="type 1 copper site" evidence="12">
    <location>
        <position position="679"/>
    </location>
    <ligand>
        <name>Cu cation</name>
        <dbReference type="ChEBI" id="CHEBI:23378"/>
        <label>1</label>
    </ligand>
</feature>
<comment type="catalytic activity">
    <reaction evidence="11">
        <text>nitric oxide + Fe(III)-[cytochrome c] + H2O = Fe(II)-[cytochrome c] + nitrite + 2 H(+)</text>
        <dbReference type="Rhea" id="RHEA:15233"/>
        <dbReference type="Rhea" id="RHEA-COMP:10350"/>
        <dbReference type="Rhea" id="RHEA-COMP:14399"/>
        <dbReference type="ChEBI" id="CHEBI:15377"/>
        <dbReference type="ChEBI" id="CHEBI:15378"/>
        <dbReference type="ChEBI" id="CHEBI:16301"/>
        <dbReference type="ChEBI" id="CHEBI:16480"/>
        <dbReference type="ChEBI" id="CHEBI:29033"/>
        <dbReference type="ChEBI" id="CHEBI:29034"/>
        <dbReference type="EC" id="1.7.2.1"/>
    </reaction>
</comment>
<dbReference type="SUPFAM" id="SSF49503">
    <property type="entry name" value="Cupredoxins"/>
    <property type="match status" value="3"/>
</dbReference>
<evidence type="ECO:0000256" key="13">
    <source>
        <dbReference type="SAM" id="MobiDB-lite"/>
    </source>
</evidence>
<dbReference type="AlphaFoldDB" id="A0A4R9AXK5"/>
<keyword evidence="8" id="KW-0677">Repeat</keyword>
<evidence type="ECO:0000256" key="12">
    <source>
        <dbReference type="PIRSR" id="PIRSR601287-1"/>
    </source>
</evidence>
<evidence type="ECO:0000256" key="2">
    <source>
        <dbReference type="ARBA" id="ARBA00001973"/>
    </source>
</evidence>
<dbReference type="Proteomes" id="UP000297983">
    <property type="component" value="Unassembled WGS sequence"/>
</dbReference>
<evidence type="ECO:0000313" key="18">
    <source>
        <dbReference type="Proteomes" id="UP000297983"/>
    </source>
</evidence>
<keyword evidence="14" id="KW-1133">Transmembrane helix</keyword>
<comment type="caution">
    <text evidence="17">The sequence shown here is derived from an EMBL/GenBank/DDBJ whole genome shotgun (WGS) entry which is preliminary data.</text>
</comment>
<dbReference type="Gene3D" id="2.60.40.420">
    <property type="entry name" value="Cupredoxins - blue copper proteins"/>
    <property type="match status" value="3"/>
</dbReference>
<evidence type="ECO:0000256" key="5">
    <source>
        <dbReference type="ARBA" id="ARBA00011882"/>
    </source>
</evidence>
<feature type="transmembrane region" description="Helical" evidence="14">
    <location>
        <begin position="436"/>
        <end position="456"/>
    </location>
</feature>
<comment type="similarity">
    <text evidence="3">Belongs to the multicopper oxidase family.</text>
</comment>
<feature type="transmembrane region" description="Helical" evidence="14">
    <location>
        <begin position="37"/>
        <end position="58"/>
    </location>
</feature>
<dbReference type="InterPro" id="IPR028096">
    <property type="entry name" value="EfeO_Cupredoxin"/>
</dbReference>
<keyword evidence="14" id="KW-0812">Transmembrane</keyword>
<keyword evidence="10 12" id="KW-0186">Copper</keyword>
<evidence type="ECO:0000259" key="15">
    <source>
        <dbReference type="Pfam" id="PF07732"/>
    </source>
</evidence>
<proteinExistence type="inferred from homology"/>
<evidence type="ECO:0000256" key="14">
    <source>
        <dbReference type="SAM" id="Phobius"/>
    </source>
</evidence>
<dbReference type="CDD" id="cd11020">
    <property type="entry name" value="CuRO_1_CuNIR"/>
    <property type="match status" value="1"/>
</dbReference>
<comment type="subunit">
    <text evidence="4">Homotrimer.</text>
</comment>
<evidence type="ECO:0000256" key="9">
    <source>
        <dbReference type="ARBA" id="ARBA00023002"/>
    </source>
</evidence>
<feature type="region of interest" description="Disordered" evidence="13">
    <location>
        <begin position="568"/>
        <end position="589"/>
    </location>
</feature>
<keyword evidence="7 12" id="KW-0479">Metal-binding</keyword>
<dbReference type="PANTHER" id="PTHR11709:SF394">
    <property type="entry name" value="FI03373P-RELATED"/>
    <property type="match status" value="1"/>
</dbReference>
<feature type="domain" description="EfeO-type cupredoxin-like" evidence="16">
    <location>
        <begin position="467"/>
        <end position="536"/>
    </location>
</feature>
<evidence type="ECO:0000256" key="1">
    <source>
        <dbReference type="ARBA" id="ARBA00001960"/>
    </source>
</evidence>
<keyword evidence="18" id="KW-1185">Reference proteome</keyword>
<feature type="transmembrane region" description="Helical" evidence="14">
    <location>
        <begin position="315"/>
        <end position="339"/>
    </location>
</feature>
<dbReference type="InterPro" id="IPR011707">
    <property type="entry name" value="Cu-oxidase-like_N"/>
</dbReference>
<evidence type="ECO:0000256" key="8">
    <source>
        <dbReference type="ARBA" id="ARBA00022737"/>
    </source>
</evidence>
<dbReference type="CDD" id="cd04208">
    <property type="entry name" value="CuRO_2_CuNIR"/>
    <property type="match status" value="1"/>
</dbReference>
<protein>
    <recommendedName>
        <fullName evidence="6">Copper-containing nitrite reductase</fullName>
        <ecNumber evidence="5">1.7.2.1</ecNumber>
    </recommendedName>
</protein>
<feature type="transmembrane region" description="Helical" evidence="14">
    <location>
        <begin position="140"/>
        <end position="160"/>
    </location>
</feature>
<evidence type="ECO:0000256" key="4">
    <source>
        <dbReference type="ARBA" id="ARBA00011233"/>
    </source>
</evidence>
<evidence type="ECO:0000256" key="7">
    <source>
        <dbReference type="ARBA" id="ARBA00022723"/>
    </source>
</evidence>
<dbReference type="GO" id="GO:0005507">
    <property type="term" value="F:copper ion binding"/>
    <property type="evidence" value="ECO:0007669"/>
    <property type="project" value="InterPro"/>
</dbReference>
<gene>
    <name evidence="17" type="ORF">E3T50_06240</name>
</gene>
<dbReference type="EMBL" id="SOHL01000010">
    <property type="protein sequence ID" value="TFD72090.1"/>
    <property type="molecule type" value="Genomic_DNA"/>
</dbReference>
<sequence>MKPSLKRRLWHQITGMLVPAWLVLGIVSVVLYRGSSFGPWLMVHLLLLGALTTAILVWSQHFADSLLKNTAPGGRYWLGVRLTVHTVGAAMVMIGMTGAWWYAVLAGGILVGINALVHATILVQQLRGALPARFSPLVRYYIAAAGCLVVGVTLGILMAHPGSTTAGDATAAADSYERLYIAHIGLNLLGWVGLTVIGTVALLLPTVLHSRVLSTTTAAARPTLPILLAGLVVLGSGSYADSRIITAAGVVIYLVGFARVLRELVEHVRRSPAVSYAGWSITAALAWFALCAVGFSAVVVTAASWSDAAAGLEALVPYFAVGFGGQIMIGALSFLIPVVLGGGPRASKATARELDRAGLFRVAVVNGALVLTLLPLSDLVTDVLGAVILATLAFFIVLMVRALRINRKNRTPPGSGLPPLAHDVAAVPAPPPRSRLSMVVAAAAALALTLAIGVALDPSGVSLASGSGSKATGHTTTVDVTMADTRFSPDTIDVPVGDTLVITLTNTDGMLHDLVFNSGVESGSVEPKATTTVEVGVIDADLDGWCSIGGHRLLGMLLTVNAVGAESADSDDSSQLRHGAMGSDPSEGTLAADDIDVMAEPGSDFVARDARLAPTAPVTVHTSTMTVRNTETEVAPGVTQMLWTYNGTAPGPVLRGRVNDVFEITFVNEGTIGHSLDFHAGSLAPDKPMQTIDPGEELTYRFTATRSGVWLYHCSTMPMSVHLANGMFGAVIIDPPGMSVVDQEYVLIQSEFYLGHQGEEGDAIKVATQRPDLLTFNGYANQYVTAPLTATVGETVRIWVLDAGPNESSSFHVVGGQFDTVFSEGEYLLRDGGSTGTGGAQALAMMPAQGGFVELTFDEAGTYPFVSHVMSDAEKGARGLFLVTG</sequence>
<evidence type="ECO:0000256" key="10">
    <source>
        <dbReference type="ARBA" id="ARBA00023008"/>
    </source>
</evidence>
<evidence type="ECO:0000256" key="6">
    <source>
        <dbReference type="ARBA" id="ARBA00017290"/>
    </source>
</evidence>
<evidence type="ECO:0000313" key="17">
    <source>
        <dbReference type="EMBL" id="TFD72090.1"/>
    </source>
</evidence>
<feature type="binding site" description="type 1 copper site" evidence="12">
    <location>
        <position position="674"/>
    </location>
    <ligand>
        <name>Cu cation</name>
        <dbReference type="ChEBI" id="CHEBI:23378"/>
        <label>1</label>
    </ligand>
</feature>
<feature type="binding site" description="type 1 copper site" evidence="12">
    <location>
        <position position="714"/>
    </location>
    <ligand>
        <name>Cu cation</name>
        <dbReference type="ChEBI" id="CHEBI:23378"/>
        <label>1</label>
    </ligand>
</feature>